<gene>
    <name evidence="2" type="ORF">C0V70_13055</name>
</gene>
<keyword evidence="3" id="KW-1185">Reference proteome</keyword>
<name>A0A2K9NU41_BACTC</name>
<evidence type="ECO:0000313" key="2">
    <source>
        <dbReference type="EMBL" id="AUN99012.1"/>
    </source>
</evidence>
<evidence type="ECO:0000256" key="1">
    <source>
        <dbReference type="SAM" id="MobiDB-lite"/>
    </source>
</evidence>
<evidence type="ECO:0000313" key="3">
    <source>
        <dbReference type="Proteomes" id="UP000235584"/>
    </source>
</evidence>
<dbReference type="RefSeq" id="WP_102244303.1">
    <property type="nucleotide sequence ID" value="NZ_CP025704.1"/>
</dbReference>
<dbReference type="AlphaFoldDB" id="A0A2K9NU41"/>
<dbReference type="InterPro" id="IPR025537">
    <property type="entry name" value="DUF4423"/>
</dbReference>
<dbReference type="KEGG" id="bsto:C0V70_13055"/>
<protein>
    <submittedName>
        <fullName evidence="2">Uncharacterized protein</fullName>
    </submittedName>
</protein>
<dbReference type="Proteomes" id="UP000235584">
    <property type="component" value="Chromosome"/>
</dbReference>
<feature type="region of interest" description="Disordered" evidence="1">
    <location>
        <begin position="1"/>
        <end position="20"/>
    </location>
</feature>
<sequence>MEHTQPHTTTHESAAPTAIQPKNEKPVIYDYVDYRAFLSDSLAHIQTKNSKYSATAYVRQAGFGENSRGYFNLIMNGKRNLSSSTILGFARTLKLSEKETFHFENLVHYNQATTEKEKTLYFERINKNMKGKTSPAFELLKSQYNYFSQWYMVAIRELVSLDSFKEDYDFIAKKLRNKVAKKEIIEAINDLITLGLLGRDANGKLIQTDDLINFTDNSMNYTVVNALHSQFLDKAKETLSEDAYTNRSASCVVLATDKENFDKIREEVKAFREHIMNKYATNNAKVDCVLNLGIQLNHITTLE</sequence>
<reference evidence="2 3" key="1">
    <citation type="submission" date="2018-01" db="EMBL/GenBank/DDBJ databases">
        <title>Complete genome sequence of Bacteriovorax stolpii DSM12778.</title>
        <authorList>
            <person name="Tang B."/>
            <person name="Chang J."/>
        </authorList>
    </citation>
    <scope>NUCLEOTIDE SEQUENCE [LARGE SCALE GENOMIC DNA]</scope>
    <source>
        <strain evidence="2 3">DSM 12778</strain>
    </source>
</reference>
<dbReference type="Pfam" id="PF14394">
    <property type="entry name" value="DUF4423"/>
    <property type="match status" value="1"/>
</dbReference>
<proteinExistence type="predicted"/>
<dbReference type="OrthoDB" id="9805732at2"/>
<dbReference type="NCBIfam" id="TIGR02147">
    <property type="entry name" value="Fsuc_second"/>
    <property type="match status" value="1"/>
</dbReference>
<accession>A0A2K9NU41</accession>
<feature type="compositionally biased region" description="Polar residues" evidence="1">
    <location>
        <begin position="1"/>
        <end position="12"/>
    </location>
</feature>
<organism evidence="2 3">
    <name type="scientific">Bacteriovorax stolpii</name>
    <name type="common">Bdellovibrio stolpii</name>
    <dbReference type="NCBI Taxonomy" id="960"/>
    <lineage>
        <taxon>Bacteria</taxon>
        <taxon>Pseudomonadati</taxon>
        <taxon>Bdellovibrionota</taxon>
        <taxon>Bacteriovoracia</taxon>
        <taxon>Bacteriovoracales</taxon>
        <taxon>Bacteriovoracaceae</taxon>
        <taxon>Bacteriovorax</taxon>
    </lineage>
</organism>
<dbReference type="InterPro" id="IPR011873">
    <property type="entry name" value="CHP02147"/>
</dbReference>
<dbReference type="EMBL" id="CP025704">
    <property type="protein sequence ID" value="AUN99012.1"/>
    <property type="molecule type" value="Genomic_DNA"/>
</dbReference>